<dbReference type="InterPro" id="IPR039068">
    <property type="entry name" value="PqqC-like"/>
</dbReference>
<evidence type="ECO:0000313" key="2">
    <source>
        <dbReference type="EMBL" id="CAA9357344.1"/>
    </source>
</evidence>
<dbReference type="AlphaFoldDB" id="A0A6J4MEC5"/>
<dbReference type="SMART" id="SM01236">
    <property type="entry name" value="Haem_oxygenase_2"/>
    <property type="match status" value="1"/>
</dbReference>
<protein>
    <recommendedName>
        <fullName evidence="3">Iron-containing redox enzyme family protein</fullName>
    </recommendedName>
</protein>
<dbReference type="Gene3D" id="1.20.910.10">
    <property type="entry name" value="Heme oxygenase-like"/>
    <property type="match status" value="1"/>
</dbReference>
<proteinExistence type="predicted"/>
<dbReference type="SUPFAM" id="SSF48613">
    <property type="entry name" value="Heme oxygenase-like"/>
    <property type="match status" value="1"/>
</dbReference>
<dbReference type="GO" id="GO:0016491">
    <property type="term" value="F:oxidoreductase activity"/>
    <property type="evidence" value="ECO:0007669"/>
    <property type="project" value="UniProtKB-KW"/>
</dbReference>
<gene>
    <name evidence="2" type="ORF">AVDCRST_MAG29-2676</name>
</gene>
<dbReference type="PANTHER" id="PTHR40279">
    <property type="entry name" value="PQQC-LIKE PROTEIN"/>
    <property type="match status" value="1"/>
</dbReference>
<dbReference type="Pfam" id="PF14518">
    <property type="entry name" value="Haem_oxygenas_2"/>
    <property type="match status" value="1"/>
</dbReference>
<dbReference type="PANTHER" id="PTHR40279:SF3">
    <property type="entry name" value="4-AMINOBENZOATE SYNTHASE"/>
    <property type="match status" value="1"/>
</dbReference>
<dbReference type="InterPro" id="IPR016084">
    <property type="entry name" value="Haem_Oase-like_multi-hlx"/>
</dbReference>
<evidence type="ECO:0008006" key="3">
    <source>
        <dbReference type="Google" id="ProtNLM"/>
    </source>
</evidence>
<reference evidence="2" key="1">
    <citation type="submission" date="2020-02" db="EMBL/GenBank/DDBJ databases">
        <authorList>
            <person name="Meier V. D."/>
        </authorList>
    </citation>
    <scope>NUCLEOTIDE SEQUENCE</scope>
    <source>
        <strain evidence="2">AVDCRST_MAG29</strain>
    </source>
</reference>
<evidence type="ECO:0000256" key="1">
    <source>
        <dbReference type="ARBA" id="ARBA00023002"/>
    </source>
</evidence>
<name>A0A6J4MEC5_9ACTN</name>
<organism evidence="2">
    <name type="scientific">uncultured Nocardioidaceae bacterium</name>
    <dbReference type="NCBI Taxonomy" id="253824"/>
    <lineage>
        <taxon>Bacteria</taxon>
        <taxon>Bacillati</taxon>
        <taxon>Actinomycetota</taxon>
        <taxon>Actinomycetes</taxon>
        <taxon>Propionibacteriales</taxon>
        <taxon>Nocardioidaceae</taxon>
        <taxon>environmental samples</taxon>
    </lineage>
</organism>
<sequence>MQPPHRSGERFVDLTRRRALRKVVGMQAPSPRGPLGTLVHGWLTRDVAVDLASARALVASHDPLTDPDFQLTLWTLYELHYAGFDDVDDRWEWDPSLLELRASLEDVFERALRELAAETVRATVSADGALADRLFELTTTFEAPPLSRYVQRRATREQMLELLRHRSVYTLKEADPHTFAIPRLTGGPKVALVEVQYDEYGAGRAERHHARMFADTLSACGLSAQYGAYVDELPASSLAVNNAMSLFGLHRRLRGAAVGHFAAVESTSAMPSRRYVDGLTRLGFPPVAAAYYDEHVVADSAHEQLAVRDVCAALADAEPALETDIVFGAAVCLHLDALAAGELLDSWTETDKALTA</sequence>
<keyword evidence="1" id="KW-0560">Oxidoreductase</keyword>
<dbReference type="EMBL" id="CADCUG010000152">
    <property type="protein sequence ID" value="CAA9357344.1"/>
    <property type="molecule type" value="Genomic_DNA"/>
</dbReference>
<accession>A0A6J4MEC5</accession>